<proteinExistence type="predicted"/>
<evidence type="ECO:0000313" key="2">
    <source>
        <dbReference type="Proteomes" id="UP000007755"/>
    </source>
</evidence>
<dbReference type="EMBL" id="GL888288">
    <property type="protein sequence ID" value="EGI63183.1"/>
    <property type="molecule type" value="Genomic_DNA"/>
</dbReference>
<gene>
    <name evidence="1" type="ORF">G5I_08440</name>
</gene>
<organism evidence="2">
    <name type="scientific">Acromyrmex echinatior</name>
    <name type="common">Panamanian leafcutter ant</name>
    <name type="synonym">Acromyrmex octospinosus echinatior</name>
    <dbReference type="NCBI Taxonomy" id="103372"/>
    <lineage>
        <taxon>Eukaryota</taxon>
        <taxon>Metazoa</taxon>
        <taxon>Ecdysozoa</taxon>
        <taxon>Arthropoda</taxon>
        <taxon>Hexapoda</taxon>
        <taxon>Insecta</taxon>
        <taxon>Pterygota</taxon>
        <taxon>Neoptera</taxon>
        <taxon>Endopterygota</taxon>
        <taxon>Hymenoptera</taxon>
        <taxon>Apocrita</taxon>
        <taxon>Aculeata</taxon>
        <taxon>Formicoidea</taxon>
        <taxon>Formicidae</taxon>
        <taxon>Myrmicinae</taxon>
        <taxon>Acromyrmex</taxon>
    </lineage>
</organism>
<reference evidence="1" key="1">
    <citation type="submission" date="2011-02" db="EMBL/GenBank/DDBJ databases">
        <title>The genome of the leaf-cutting ant Acromyrmex echinatior suggests key adaptations to social evolution and fungus farming.</title>
        <authorList>
            <person name="Nygaard S."/>
            <person name="Zhang G."/>
        </authorList>
    </citation>
    <scope>NUCLEOTIDE SEQUENCE</scope>
</reference>
<dbReference type="AlphaFoldDB" id="F4WRJ0"/>
<evidence type="ECO:0000313" key="1">
    <source>
        <dbReference type="EMBL" id="EGI63183.1"/>
    </source>
</evidence>
<accession>F4WRJ0</accession>
<protein>
    <submittedName>
        <fullName evidence="1">Uncharacterized protein</fullName>
    </submittedName>
</protein>
<sequence>MRPGESSRMWEERDFFLAELFGLGPYEPDPEPEDWNCKYHKFIYLECALEKTDGNPESPTYTYHHHNAFSIRYYVHCSYCRAIVSAVIRIV</sequence>
<name>F4WRJ0_ACREC</name>
<keyword evidence="2" id="KW-1185">Reference proteome</keyword>
<dbReference type="Proteomes" id="UP000007755">
    <property type="component" value="Unassembled WGS sequence"/>
</dbReference>
<dbReference type="InParanoid" id="F4WRJ0"/>